<evidence type="ECO:0000256" key="7">
    <source>
        <dbReference type="SAM" id="Phobius"/>
    </source>
</evidence>
<feature type="transmembrane region" description="Helical" evidence="7">
    <location>
        <begin position="284"/>
        <end position="301"/>
    </location>
</feature>
<gene>
    <name evidence="9" type="ORF">Ga0061069_102306</name>
</gene>
<dbReference type="PANTHER" id="PTHR42920:SF5">
    <property type="entry name" value="EAMA DOMAIN-CONTAINING PROTEIN"/>
    <property type="match status" value="1"/>
</dbReference>
<feature type="transmembrane region" description="Helical" evidence="7">
    <location>
        <begin position="228"/>
        <end position="247"/>
    </location>
</feature>
<feature type="domain" description="EamA" evidence="8">
    <location>
        <begin position="162"/>
        <end position="298"/>
    </location>
</feature>
<feature type="transmembrane region" description="Helical" evidence="7">
    <location>
        <begin position="107"/>
        <end position="128"/>
    </location>
</feature>
<evidence type="ECO:0000256" key="5">
    <source>
        <dbReference type="ARBA" id="ARBA00023136"/>
    </source>
</evidence>
<dbReference type="SUPFAM" id="SSF103481">
    <property type="entry name" value="Multidrug resistance efflux transporter EmrE"/>
    <property type="match status" value="2"/>
</dbReference>
<dbReference type="GO" id="GO:0005886">
    <property type="term" value="C:plasma membrane"/>
    <property type="evidence" value="ECO:0007669"/>
    <property type="project" value="UniProtKB-SubCell"/>
</dbReference>
<dbReference type="EMBL" id="CYHF01000002">
    <property type="protein sequence ID" value="CUA95026.1"/>
    <property type="molecule type" value="Genomic_DNA"/>
</dbReference>
<feature type="compositionally biased region" description="Basic and acidic residues" evidence="6">
    <location>
        <begin position="329"/>
        <end position="350"/>
    </location>
</feature>
<reference evidence="10" key="1">
    <citation type="submission" date="2015-08" db="EMBL/GenBank/DDBJ databases">
        <authorList>
            <person name="Varghese N."/>
        </authorList>
    </citation>
    <scope>NUCLEOTIDE SEQUENCE [LARGE SCALE GENOMIC DNA]</scope>
    <source>
        <strain evidence="10">DSM 18181</strain>
    </source>
</reference>
<name>A0A0K6HW10_9BURK</name>
<feature type="domain" description="EamA" evidence="8">
    <location>
        <begin position="25"/>
        <end position="152"/>
    </location>
</feature>
<sequence length="372" mass="39524">MTPPPIKRPSPKAALPVLNPGVPEVLLLLVAAVWGGSYAVTKGLAQQLPVLELLTLRFGLTFLILSPALRPLFTAQWRAGLAVGSTLGLNLLAVFLCETYGVTLTTAANAALLISLCVALTPLVEWWLLGQAPSLRVWQAVGLSLAGAGLLSASSVMGRPGWGDALILLAALLRALMVTQTKRLAARHTLPALTLTALQSGVVASGLMVIMLAWQRSRWVSMPWAPEFWGGMMFLVLFCTVFAFFAQNYAASRTSPSRVSLLMGTEPLFGVLAGVGLLGEHLSMLGWVGGVLMVLAAWHATRPSSGIRTDARGLCGFAAANPEARKYVSEQDAQRAHDQAPDDVGREVRAHRNARPSHPDGEQCEHHAPGAG</sequence>
<feature type="transmembrane region" description="Helical" evidence="7">
    <location>
        <begin position="161"/>
        <end position="178"/>
    </location>
</feature>
<comment type="subcellular location">
    <subcellularLocation>
        <location evidence="1">Cell membrane</location>
        <topology evidence="1">Multi-pass membrane protein</topology>
    </subcellularLocation>
</comment>
<feature type="transmembrane region" description="Helical" evidence="7">
    <location>
        <begin position="21"/>
        <end position="41"/>
    </location>
</feature>
<evidence type="ECO:0000259" key="8">
    <source>
        <dbReference type="Pfam" id="PF00892"/>
    </source>
</evidence>
<dbReference type="InterPro" id="IPR037185">
    <property type="entry name" value="EmrE-like"/>
</dbReference>
<keyword evidence="2" id="KW-1003">Cell membrane</keyword>
<keyword evidence="10" id="KW-1185">Reference proteome</keyword>
<accession>A0A0K6HW10</accession>
<feature type="compositionally biased region" description="Basic and acidic residues" evidence="6">
    <location>
        <begin position="357"/>
        <end position="372"/>
    </location>
</feature>
<proteinExistence type="predicted"/>
<feature type="transmembrane region" description="Helical" evidence="7">
    <location>
        <begin position="259"/>
        <end position="278"/>
    </location>
</feature>
<keyword evidence="5 7" id="KW-0472">Membrane</keyword>
<evidence type="ECO:0000256" key="3">
    <source>
        <dbReference type="ARBA" id="ARBA00022692"/>
    </source>
</evidence>
<dbReference type="PANTHER" id="PTHR42920">
    <property type="entry name" value="OS03G0707200 PROTEIN-RELATED"/>
    <property type="match status" value="1"/>
</dbReference>
<evidence type="ECO:0000256" key="6">
    <source>
        <dbReference type="SAM" id="MobiDB-lite"/>
    </source>
</evidence>
<evidence type="ECO:0000256" key="1">
    <source>
        <dbReference type="ARBA" id="ARBA00004651"/>
    </source>
</evidence>
<organism evidence="9 10">
    <name type="scientific">Thiomonas bhubaneswarensis</name>
    <dbReference type="NCBI Taxonomy" id="339866"/>
    <lineage>
        <taxon>Bacteria</taxon>
        <taxon>Pseudomonadati</taxon>
        <taxon>Pseudomonadota</taxon>
        <taxon>Betaproteobacteria</taxon>
        <taxon>Burkholderiales</taxon>
        <taxon>Thiomonas</taxon>
    </lineage>
</organism>
<dbReference type="InterPro" id="IPR000620">
    <property type="entry name" value="EamA_dom"/>
</dbReference>
<keyword evidence="3 7" id="KW-0812">Transmembrane</keyword>
<protein>
    <submittedName>
        <fullName evidence="9">Permease of the drug/metabolite transporter (DMT) superfamily</fullName>
    </submittedName>
</protein>
<evidence type="ECO:0000313" key="10">
    <source>
        <dbReference type="Proteomes" id="UP000183649"/>
    </source>
</evidence>
<feature type="transmembrane region" description="Helical" evidence="7">
    <location>
        <begin position="135"/>
        <end position="155"/>
    </location>
</feature>
<evidence type="ECO:0000256" key="2">
    <source>
        <dbReference type="ARBA" id="ARBA00022475"/>
    </source>
</evidence>
<feature type="transmembrane region" description="Helical" evidence="7">
    <location>
        <begin position="53"/>
        <end position="73"/>
    </location>
</feature>
<dbReference type="Proteomes" id="UP000183649">
    <property type="component" value="Unassembled WGS sequence"/>
</dbReference>
<dbReference type="AlphaFoldDB" id="A0A0K6HW10"/>
<evidence type="ECO:0000313" key="9">
    <source>
        <dbReference type="EMBL" id="CUA95026.1"/>
    </source>
</evidence>
<dbReference type="Pfam" id="PF00892">
    <property type="entry name" value="EamA"/>
    <property type="match status" value="2"/>
</dbReference>
<feature type="transmembrane region" description="Helical" evidence="7">
    <location>
        <begin position="80"/>
        <end position="101"/>
    </location>
</feature>
<dbReference type="STRING" id="339866.GCA_001418255_00830"/>
<dbReference type="InterPro" id="IPR051258">
    <property type="entry name" value="Diverse_Substrate_Transporter"/>
</dbReference>
<feature type="transmembrane region" description="Helical" evidence="7">
    <location>
        <begin position="190"/>
        <end position="216"/>
    </location>
</feature>
<feature type="region of interest" description="Disordered" evidence="6">
    <location>
        <begin position="329"/>
        <end position="372"/>
    </location>
</feature>
<keyword evidence="4 7" id="KW-1133">Transmembrane helix</keyword>
<evidence type="ECO:0000256" key="4">
    <source>
        <dbReference type="ARBA" id="ARBA00022989"/>
    </source>
</evidence>